<accession>A0A1Y2G9J9</accession>
<dbReference type="GeneID" id="33572461"/>
<dbReference type="PANTHER" id="PTHR31472">
    <property type="entry name" value="OS05G0244600 PROTEIN"/>
    <property type="match status" value="1"/>
</dbReference>
<dbReference type="OrthoDB" id="2274046at2759"/>
<evidence type="ECO:0000256" key="1">
    <source>
        <dbReference type="SAM" id="MobiDB-lite"/>
    </source>
</evidence>
<dbReference type="RefSeq" id="XP_021876776.1">
    <property type="nucleotide sequence ID" value="XM_022030620.1"/>
</dbReference>
<protein>
    <recommendedName>
        <fullName evidence="2">Single-stranded DNA binding protein Ssb-like OB fold domain-containing protein</fullName>
    </recommendedName>
</protein>
<dbReference type="EMBL" id="MCFF01000054">
    <property type="protein sequence ID" value="ORZ04839.1"/>
    <property type="molecule type" value="Genomic_DNA"/>
</dbReference>
<dbReference type="STRING" id="64571.A0A1Y2G9J9"/>
<dbReference type="Proteomes" id="UP000193648">
    <property type="component" value="Unassembled WGS sequence"/>
</dbReference>
<comment type="caution">
    <text evidence="3">The sequence shown here is derived from an EMBL/GenBank/DDBJ whole genome shotgun (WGS) entry which is preliminary data.</text>
</comment>
<dbReference type="InParanoid" id="A0A1Y2G9J9"/>
<dbReference type="PANTHER" id="PTHR31472:SF5">
    <property type="entry name" value="OS05G0244600 PROTEIN"/>
    <property type="match status" value="1"/>
</dbReference>
<keyword evidence="4" id="KW-1185">Reference proteome</keyword>
<organism evidence="3 4">
    <name type="scientific">Lobosporangium transversale</name>
    <dbReference type="NCBI Taxonomy" id="64571"/>
    <lineage>
        <taxon>Eukaryota</taxon>
        <taxon>Fungi</taxon>
        <taxon>Fungi incertae sedis</taxon>
        <taxon>Mucoromycota</taxon>
        <taxon>Mortierellomycotina</taxon>
        <taxon>Mortierellomycetes</taxon>
        <taxon>Mortierellales</taxon>
        <taxon>Mortierellaceae</taxon>
        <taxon>Lobosporangium</taxon>
    </lineage>
</organism>
<feature type="region of interest" description="Disordered" evidence="1">
    <location>
        <begin position="117"/>
        <end position="193"/>
    </location>
</feature>
<feature type="domain" description="Single-stranded DNA binding protein Ssb-like OB fold" evidence="2">
    <location>
        <begin position="11"/>
        <end position="94"/>
    </location>
</feature>
<evidence type="ECO:0000313" key="4">
    <source>
        <dbReference type="Proteomes" id="UP000193648"/>
    </source>
</evidence>
<evidence type="ECO:0000313" key="3">
    <source>
        <dbReference type="EMBL" id="ORZ04839.1"/>
    </source>
</evidence>
<dbReference type="InterPro" id="IPR012340">
    <property type="entry name" value="NA-bd_OB-fold"/>
</dbReference>
<reference evidence="3 4" key="1">
    <citation type="submission" date="2016-07" db="EMBL/GenBank/DDBJ databases">
        <title>Pervasive Adenine N6-methylation of Active Genes in Fungi.</title>
        <authorList>
            <consortium name="DOE Joint Genome Institute"/>
            <person name="Mondo S.J."/>
            <person name="Dannebaum R.O."/>
            <person name="Kuo R.C."/>
            <person name="Labutti K."/>
            <person name="Haridas S."/>
            <person name="Kuo A."/>
            <person name="Salamov A."/>
            <person name="Ahrendt S.R."/>
            <person name="Lipzen A."/>
            <person name="Sullivan W."/>
            <person name="Andreopoulos W.B."/>
            <person name="Clum A."/>
            <person name="Lindquist E."/>
            <person name="Daum C."/>
            <person name="Ramamoorthy G.K."/>
            <person name="Gryganskyi A."/>
            <person name="Culley D."/>
            <person name="Magnuson J.K."/>
            <person name="James T.Y."/>
            <person name="O'Malley M.A."/>
            <person name="Stajich J.E."/>
            <person name="Spatafora J.W."/>
            <person name="Visel A."/>
            <person name="Grigoriev I.V."/>
        </authorList>
    </citation>
    <scope>NUCLEOTIDE SEQUENCE [LARGE SCALE GENOMIC DNA]</scope>
    <source>
        <strain evidence="3 4">NRRL 3116</strain>
    </source>
</reference>
<dbReference type="Gene3D" id="2.40.50.140">
    <property type="entry name" value="Nucleic acid-binding proteins"/>
    <property type="match status" value="1"/>
</dbReference>
<name>A0A1Y2G9J9_9FUNG</name>
<sequence>MATQFVKVASLVPNQQHCNLKLRVLSVETIAETIHKETGKIIQSADAIVGDDTACILLNLRNDQVNLLARNAKLRVLNARVNMYRGFMRLEVDEDDEMKDGPDIIEDTRPSSITVIGDEEEEEEDGVRVASTRGVSSGHPSEDTTTTTAAATIVQGAIPRHEEIISRSERSSGAVEQSSPGTEADETTAMTQSAAATSMTLPTMATSGSPSNSLVSSSAPAASLGRDQLEVEMRLGTGGSVPLMEYYRTIEFMYFSTVEPIGR</sequence>
<dbReference type="AlphaFoldDB" id="A0A1Y2G9J9"/>
<feature type="compositionally biased region" description="Basic and acidic residues" evidence="1">
    <location>
        <begin position="159"/>
        <end position="170"/>
    </location>
</feature>
<dbReference type="InterPro" id="IPR048970">
    <property type="entry name" value="OB_Ssb-like"/>
</dbReference>
<evidence type="ECO:0000259" key="2">
    <source>
        <dbReference type="Pfam" id="PF21473"/>
    </source>
</evidence>
<dbReference type="Pfam" id="PF21473">
    <property type="entry name" value="OB_Ssb-like"/>
    <property type="match status" value="1"/>
</dbReference>
<gene>
    <name evidence="3" type="ORF">BCR41DRAFT_425749</name>
</gene>
<proteinExistence type="predicted"/>
<dbReference type="SUPFAM" id="SSF50249">
    <property type="entry name" value="Nucleic acid-binding proteins"/>
    <property type="match status" value="1"/>
</dbReference>